<feature type="binding site" evidence="5">
    <location>
        <position position="188"/>
    </location>
    <ligand>
        <name>substrate</name>
    </ligand>
</feature>
<dbReference type="STRING" id="1562970.ING2E5B_0505"/>
<feature type="domain" description="NAD-dependent epimerase/dehydratase" evidence="6">
    <location>
        <begin position="7"/>
        <end position="195"/>
    </location>
</feature>
<dbReference type="Gene3D" id="3.40.50.720">
    <property type="entry name" value="NAD(P)-binding Rossmann-like Domain"/>
    <property type="match status" value="2"/>
</dbReference>
<dbReference type="GO" id="GO:0016853">
    <property type="term" value="F:isomerase activity"/>
    <property type="evidence" value="ECO:0007669"/>
    <property type="project" value="UniProtKB-KW"/>
</dbReference>
<dbReference type="UniPathway" id="UPA00128">
    <property type="reaction ID" value="UER00191"/>
</dbReference>
<dbReference type="KEGG" id="pbt:ING2E5B_0505"/>
<keyword evidence="5" id="KW-0511">Multifunctional enzyme</keyword>
<comment type="pathway">
    <text evidence="5">Nucleotide-sugar biosynthesis; GDP-L-fucose biosynthesis via de novo pathway; GDP-L-fucose from GDP-alpha-D-mannose: step 2/2.</text>
</comment>
<reference evidence="7 8" key="1">
    <citation type="submission" date="2014-08" db="EMBL/GenBank/DDBJ databases">
        <authorList>
            <person name="Wibberg D."/>
        </authorList>
    </citation>
    <scope>NUCLEOTIDE SEQUENCE [LARGE SCALE GENOMIC DNA]</scope>
    <source>
        <strain evidence="8">ING2-E5B</strain>
    </source>
</reference>
<feature type="site" description="Important for catalytic activity" evidence="5">
    <location>
        <position position="108"/>
    </location>
</feature>
<dbReference type="Proteomes" id="UP000032417">
    <property type="component" value="Chromosome 1"/>
</dbReference>
<organism evidence="7 8">
    <name type="scientific">Fermentimonas caenicola</name>
    <dbReference type="NCBI Taxonomy" id="1562970"/>
    <lineage>
        <taxon>Bacteria</taxon>
        <taxon>Pseudomonadati</taxon>
        <taxon>Bacteroidota</taxon>
        <taxon>Bacteroidia</taxon>
        <taxon>Bacteroidales</taxon>
        <taxon>Dysgonomonadaceae</taxon>
        <taxon>Fermentimonas</taxon>
    </lineage>
</organism>
<dbReference type="CDD" id="cd05239">
    <property type="entry name" value="GDP_FS_SDR_e"/>
    <property type="match status" value="1"/>
</dbReference>
<comment type="function">
    <text evidence="5">Catalyzes the two-step NADP-dependent conversion of GDP-4-dehydro-6-deoxy-D-mannose to GDP-fucose, involving an epimerase and a reductase reaction.</text>
</comment>
<dbReference type="HOGENOM" id="CLU_007383_18_0_10"/>
<dbReference type="OrthoDB" id="9811425at2"/>
<feature type="binding site" evidence="5">
    <location>
        <position position="180"/>
    </location>
    <ligand>
        <name>NADP(+)</name>
        <dbReference type="ChEBI" id="CHEBI:58349"/>
    </ligand>
</feature>
<feature type="binding site" evidence="5">
    <location>
        <begin position="106"/>
        <end position="109"/>
    </location>
    <ligand>
        <name>NADP(+)</name>
        <dbReference type="ChEBI" id="CHEBI:58349"/>
    </ligand>
</feature>
<feature type="binding site" evidence="5">
    <location>
        <position position="241"/>
    </location>
    <ligand>
        <name>substrate</name>
    </ligand>
</feature>
<dbReference type="InterPro" id="IPR036291">
    <property type="entry name" value="NAD(P)-bd_dom_sf"/>
</dbReference>
<gene>
    <name evidence="5" type="primary">fcl</name>
    <name evidence="7" type="ORF">ING2E5B_0505</name>
</gene>
<feature type="active site" description="Proton donor/acceptor" evidence="5">
    <location>
        <position position="137"/>
    </location>
</feature>
<dbReference type="PANTHER" id="PTHR43238">
    <property type="entry name" value="GDP-L-FUCOSE SYNTHASE"/>
    <property type="match status" value="1"/>
</dbReference>
<feature type="binding site" evidence="5">
    <location>
        <position position="311"/>
    </location>
    <ligand>
        <name>substrate</name>
    </ligand>
</feature>
<evidence type="ECO:0000256" key="2">
    <source>
        <dbReference type="ARBA" id="ARBA00022857"/>
    </source>
</evidence>
<dbReference type="EC" id="1.1.1.271" evidence="5"/>
<comment type="catalytic activity">
    <reaction evidence="5">
        <text>GDP-beta-L-fucose + NADP(+) = GDP-4-dehydro-alpha-D-rhamnose + NADPH + H(+)</text>
        <dbReference type="Rhea" id="RHEA:18885"/>
        <dbReference type="ChEBI" id="CHEBI:15378"/>
        <dbReference type="ChEBI" id="CHEBI:57273"/>
        <dbReference type="ChEBI" id="CHEBI:57783"/>
        <dbReference type="ChEBI" id="CHEBI:57964"/>
        <dbReference type="ChEBI" id="CHEBI:58349"/>
        <dbReference type="EC" id="1.1.1.271"/>
    </reaction>
</comment>
<evidence type="ECO:0000256" key="4">
    <source>
        <dbReference type="ARBA" id="ARBA00023235"/>
    </source>
</evidence>
<dbReference type="GO" id="GO:0042351">
    <property type="term" value="P:'de novo' GDP-L-fucose biosynthetic process"/>
    <property type="evidence" value="ECO:0007669"/>
    <property type="project" value="UniProtKB-UniRule"/>
</dbReference>
<feature type="binding site" evidence="5">
    <location>
        <begin position="164"/>
        <end position="167"/>
    </location>
    <ligand>
        <name>NADP(+)</name>
        <dbReference type="ChEBI" id="CHEBI:58349"/>
    </ligand>
</feature>
<feature type="binding site" evidence="5">
    <location>
        <position position="248"/>
    </location>
    <ligand>
        <name>substrate</name>
    </ligand>
</feature>
<keyword evidence="3 5" id="KW-0560">Oxidoreductase</keyword>
<feature type="binding site" evidence="5">
    <location>
        <begin position="11"/>
        <end position="17"/>
    </location>
    <ligand>
        <name>NADP(+)</name>
        <dbReference type="ChEBI" id="CHEBI:58349"/>
    </ligand>
</feature>
<evidence type="ECO:0000313" key="8">
    <source>
        <dbReference type="Proteomes" id="UP000032417"/>
    </source>
</evidence>
<evidence type="ECO:0000256" key="1">
    <source>
        <dbReference type="ARBA" id="ARBA00005959"/>
    </source>
</evidence>
<evidence type="ECO:0000259" key="6">
    <source>
        <dbReference type="Pfam" id="PF01370"/>
    </source>
</evidence>
<evidence type="ECO:0000313" key="7">
    <source>
        <dbReference type="EMBL" id="CEA15272.1"/>
    </source>
</evidence>
<keyword evidence="8" id="KW-1185">Reference proteome</keyword>
<sequence>MEKNAKIYVAGHRGLVGSAIWNNLVAKGYTNLIGRTSKELDLMNSIAVARFFEEEQPEYVILAAAHVGGIVANNTYRADFIYRNLQIQNNVIGESWRSGVKKLLFLGSTCIYPKEAPQPMTEDALLTGPLEYTNEPYAIAKIAGLKMCESFNLQYGTNFIAVMPTNLYGPNDNFDLEKSHVLPAIVRKLHLAKALMAGNWDLIRKDLNTRPIESVFGDESVEVITEILHKYGITDKQLSLWGTGKPLREFLWSEEMADACVYLMERLDYKDINGHLNIGTGKEISIRDLAFLIKEKIGYSGDILFDDSKPDGTMRKLTDVSKLNSLGWRHSIEIDEGVERIYNWYIENLV</sequence>
<dbReference type="PATRIC" id="fig|1562970.3.peg.499"/>
<keyword evidence="4 5" id="KW-0413">Isomerase</keyword>
<evidence type="ECO:0000256" key="3">
    <source>
        <dbReference type="ARBA" id="ARBA00023002"/>
    </source>
</evidence>
<feature type="site" description="Important for catalytic activity" evidence="5">
    <location>
        <position position="110"/>
    </location>
</feature>
<dbReference type="InterPro" id="IPR001509">
    <property type="entry name" value="Epimerase_deHydtase"/>
</dbReference>
<keyword evidence="2 5" id="KW-0521">NADP</keyword>
<dbReference type="FunFam" id="3.40.50.720:FF:000394">
    <property type="entry name" value="GDP-L-fucose synthase"/>
    <property type="match status" value="1"/>
</dbReference>
<dbReference type="AlphaFoldDB" id="A0A098C026"/>
<dbReference type="Pfam" id="PF01370">
    <property type="entry name" value="Epimerase"/>
    <property type="match status" value="2"/>
</dbReference>
<dbReference type="InterPro" id="IPR028614">
    <property type="entry name" value="GDP_fucose/colitose_synth"/>
</dbReference>
<proteinExistence type="inferred from homology"/>
<dbReference type="EMBL" id="LN515532">
    <property type="protein sequence ID" value="CEA15272.1"/>
    <property type="molecule type" value="Genomic_DNA"/>
</dbReference>
<dbReference type="SUPFAM" id="SSF51735">
    <property type="entry name" value="NAD(P)-binding Rossmann-fold domains"/>
    <property type="match status" value="1"/>
</dbReference>
<dbReference type="GO" id="GO:0070401">
    <property type="term" value="F:NADP+ binding"/>
    <property type="evidence" value="ECO:0007669"/>
    <property type="project" value="UniProtKB-UniRule"/>
</dbReference>
<dbReference type="HAMAP" id="MF_00956">
    <property type="entry name" value="GDP_fucose_synth"/>
    <property type="match status" value="1"/>
</dbReference>
<feature type="domain" description="NAD-dependent epimerase/dehydratase" evidence="6">
    <location>
        <begin position="223"/>
        <end position="279"/>
    </location>
</feature>
<dbReference type="PANTHER" id="PTHR43238:SF1">
    <property type="entry name" value="GDP-L-FUCOSE SYNTHASE"/>
    <property type="match status" value="1"/>
</dbReference>
<accession>A0A098C026</accession>
<feature type="binding site" evidence="5">
    <location>
        <position position="141"/>
    </location>
    <ligand>
        <name>NADP(+)</name>
        <dbReference type="ChEBI" id="CHEBI:58349"/>
    </ligand>
</feature>
<comment type="similarity">
    <text evidence="1 5">Belongs to the NAD(P)-dependent epimerase/dehydratase family. Fucose synthase subfamily.</text>
</comment>
<dbReference type="GO" id="GO:0050577">
    <property type="term" value="F:GDP-L-fucose synthase activity"/>
    <property type="evidence" value="ECO:0007669"/>
    <property type="project" value="UniProtKB-UniRule"/>
</dbReference>
<protein>
    <recommendedName>
        <fullName evidence="5">GDP-L-fucose synthase</fullName>
        <ecNumber evidence="5">1.1.1.271</ecNumber>
    </recommendedName>
    <alternativeName>
        <fullName evidence="5">GDP-4-keto-6-deoxy-D-mannose-3,5-epimerase-4-reductase</fullName>
    </alternativeName>
</protein>
<name>A0A098C026_9BACT</name>
<evidence type="ECO:0000256" key="5">
    <source>
        <dbReference type="HAMAP-Rule" id="MF_00956"/>
    </source>
</evidence>